<sequence length="447" mass="49756">MKPADLSAAIGRHAVPLDDLGDVDAIVEAIGDSRIVLLGESTHGTREFYRVRAEVTRRLIERKGFDAVAAEADWPAALRASRYAQGAGSDGTAEQALGDFERFPRWMWRNTEVVRWLEGLRAHNASRQADERVGFFGLDLYSLRESMDAVVRYLDREDPEAARRARARYACFDDLADDPQAYGHAVSFGMRPGCERGVLLQLAELCRAGAGKLRRDGGAASDELFYAQQNARVVHNAEVYYRTMFGGRTDSWNVRDRHMGETLQLLADHIERRRGRPARIVVWAHNSHVGDARATDSARHGQLNLGQLAREGFTAPGETFLLGFTTHTGTVTAAHDWDEPSQTKRVLPSRPDSIERVLHDSGGERFLLGLRNAAPELRRALAEERLERAIGVIYRPDTERWSHYFDASLARQFDAVVHIDTTEALRPLGVVAAPAPPEAPETFPSGL</sequence>
<dbReference type="PANTHER" id="PTHR31299:SF0">
    <property type="entry name" value="ESTERASE, PUTATIVE (AFU_ORTHOLOGUE AFUA_1G05850)-RELATED"/>
    <property type="match status" value="1"/>
</dbReference>
<dbReference type="AlphaFoldDB" id="A0A7Y6NMN3"/>
<reference evidence="1 2" key="1">
    <citation type="submission" date="2020-06" db="EMBL/GenBank/DDBJ databases">
        <title>Schlegella sp. ID0723 isolated from air conditioner.</title>
        <authorList>
            <person name="Kim D.Y."/>
            <person name="Kim D.-U."/>
        </authorList>
    </citation>
    <scope>NUCLEOTIDE SEQUENCE [LARGE SCALE GENOMIC DNA]</scope>
    <source>
        <strain evidence="1 2">ID0723</strain>
    </source>
</reference>
<evidence type="ECO:0000313" key="2">
    <source>
        <dbReference type="Proteomes" id="UP000529637"/>
    </source>
</evidence>
<dbReference type="InterPro" id="IPR014622">
    <property type="entry name" value="UCP036794_erythomycin"/>
</dbReference>
<evidence type="ECO:0000313" key="1">
    <source>
        <dbReference type="EMBL" id="NUZ05921.1"/>
    </source>
</evidence>
<dbReference type="PANTHER" id="PTHR31299">
    <property type="entry name" value="ESTERASE, PUTATIVE (AFU_ORTHOLOGUE AFUA_1G05850)-RELATED"/>
    <property type="match status" value="1"/>
</dbReference>
<protein>
    <submittedName>
        <fullName evidence="1">Erythromycin esterase family protein</fullName>
    </submittedName>
</protein>
<dbReference type="RefSeq" id="WP_176068310.1">
    <property type="nucleotide sequence ID" value="NZ_JABWMJ010000003.1"/>
</dbReference>
<dbReference type="Gene3D" id="3.40.1660.10">
    <property type="entry name" value="EreA-like (biosynthetic domain)"/>
    <property type="match status" value="1"/>
</dbReference>
<dbReference type="PIRSF" id="PIRSF036794">
    <property type="entry name" value="UCP_erythr_ester"/>
    <property type="match status" value="1"/>
</dbReference>
<dbReference type="Gene3D" id="3.30.1870.10">
    <property type="entry name" value="EreA-like, domain 2"/>
    <property type="match status" value="1"/>
</dbReference>
<dbReference type="GO" id="GO:0046677">
    <property type="term" value="P:response to antibiotic"/>
    <property type="evidence" value="ECO:0007669"/>
    <property type="project" value="InterPro"/>
</dbReference>
<keyword evidence="2" id="KW-1185">Reference proteome</keyword>
<dbReference type="Gene3D" id="1.20.1440.30">
    <property type="entry name" value="Biosynthetic Protein domain"/>
    <property type="match status" value="1"/>
</dbReference>
<organism evidence="1 2">
    <name type="scientific">Piscinibacter koreensis</name>
    <dbReference type="NCBI Taxonomy" id="2742824"/>
    <lineage>
        <taxon>Bacteria</taxon>
        <taxon>Pseudomonadati</taxon>
        <taxon>Pseudomonadota</taxon>
        <taxon>Betaproteobacteria</taxon>
        <taxon>Burkholderiales</taxon>
        <taxon>Sphaerotilaceae</taxon>
        <taxon>Piscinibacter</taxon>
    </lineage>
</organism>
<name>A0A7Y6NMN3_9BURK</name>
<dbReference type="Pfam" id="PF05139">
    <property type="entry name" value="Erythro_esteras"/>
    <property type="match status" value="1"/>
</dbReference>
<accession>A0A7Y6NMN3</accession>
<proteinExistence type="predicted"/>
<dbReference type="CDD" id="cd14728">
    <property type="entry name" value="Ere-like"/>
    <property type="match status" value="1"/>
</dbReference>
<dbReference type="InterPro" id="IPR007815">
    <property type="entry name" value="Emycin_Estase"/>
</dbReference>
<comment type="caution">
    <text evidence="1">The sequence shown here is derived from an EMBL/GenBank/DDBJ whole genome shotgun (WGS) entry which is preliminary data.</text>
</comment>
<gene>
    <name evidence="1" type="ORF">HQN59_09105</name>
</gene>
<dbReference type="EMBL" id="JABWMJ010000003">
    <property type="protein sequence ID" value="NUZ05921.1"/>
    <property type="molecule type" value="Genomic_DNA"/>
</dbReference>
<dbReference type="InterPro" id="IPR052036">
    <property type="entry name" value="Hydrolase/PRTase-associated"/>
</dbReference>
<dbReference type="SUPFAM" id="SSF159501">
    <property type="entry name" value="EreA/ChaN-like"/>
    <property type="match status" value="1"/>
</dbReference>
<dbReference type="Proteomes" id="UP000529637">
    <property type="component" value="Unassembled WGS sequence"/>
</dbReference>